<reference evidence="3" key="2">
    <citation type="submission" date="2020-05" db="EMBL/GenBank/DDBJ databases">
        <authorList>
            <person name="Kim H.-S."/>
            <person name="Proctor R.H."/>
            <person name="Brown D.W."/>
        </authorList>
    </citation>
    <scope>NUCLEOTIDE SEQUENCE</scope>
    <source>
        <strain evidence="3">NRRL 22465</strain>
    </source>
</reference>
<feature type="region of interest" description="Disordered" evidence="1">
    <location>
        <begin position="56"/>
        <end position="79"/>
    </location>
</feature>
<feature type="region of interest" description="Disordered" evidence="1">
    <location>
        <begin position="95"/>
        <end position="138"/>
    </location>
</feature>
<evidence type="ECO:0000313" key="3">
    <source>
        <dbReference type="EMBL" id="KAF4974210.1"/>
    </source>
</evidence>
<accession>A0A8H4XH30</accession>
<feature type="chain" id="PRO_5034517103" evidence="2">
    <location>
        <begin position="19"/>
        <end position="306"/>
    </location>
</feature>
<feature type="signal peptide" evidence="2">
    <location>
        <begin position="1"/>
        <end position="18"/>
    </location>
</feature>
<evidence type="ECO:0000313" key="4">
    <source>
        <dbReference type="Proteomes" id="UP000635477"/>
    </source>
</evidence>
<proteinExistence type="predicted"/>
<keyword evidence="2" id="KW-0732">Signal</keyword>
<dbReference type="Proteomes" id="UP000635477">
    <property type="component" value="Unassembled WGS sequence"/>
</dbReference>
<keyword evidence="4" id="KW-1185">Reference proteome</keyword>
<dbReference type="AlphaFoldDB" id="A0A8H4XH30"/>
<sequence>MRLHRLFSVVAFAAAGYAGPCKPRLSTTSSAMTGSDISTATSSSALSITSSITASTESVSTSVTSSEEESTSAVSTAETTIGESTTVEMTIAESTTAKSTITESTTAESTSTVETTTTMVESSTESSTGTSSDISTTTRGVTPIETFSLIISQVSGPSADLDGNVVASAPGSIPQSLRIYAPGTVPAESSTSFYIDPMTGRLISNFGNAFCPLTIFYYEEQKTSALSQCAADSAETSNSFIERRVLTCAQSAEGELECKLQASGGNLINFARVNGRNALEVTKLEPGSEGAERDNLTFFTVKIAPP</sequence>
<dbReference type="EMBL" id="JABEYC010000789">
    <property type="protein sequence ID" value="KAF4974210.1"/>
    <property type="molecule type" value="Genomic_DNA"/>
</dbReference>
<organism evidence="3 4">
    <name type="scientific">Fusarium zealandicum</name>
    <dbReference type="NCBI Taxonomy" id="1053134"/>
    <lineage>
        <taxon>Eukaryota</taxon>
        <taxon>Fungi</taxon>
        <taxon>Dikarya</taxon>
        <taxon>Ascomycota</taxon>
        <taxon>Pezizomycotina</taxon>
        <taxon>Sordariomycetes</taxon>
        <taxon>Hypocreomycetidae</taxon>
        <taxon>Hypocreales</taxon>
        <taxon>Nectriaceae</taxon>
        <taxon>Fusarium</taxon>
        <taxon>Fusarium staphyleae species complex</taxon>
    </lineage>
</organism>
<protein>
    <submittedName>
        <fullName evidence="3">Uncharacterized protein</fullName>
    </submittedName>
</protein>
<evidence type="ECO:0000256" key="1">
    <source>
        <dbReference type="SAM" id="MobiDB-lite"/>
    </source>
</evidence>
<evidence type="ECO:0000256" key="2">
    <source>
        <dbReference type="SAM" id="SignalP"/>
    </source>
</evidence>
<dbReference type="OrthoDB" id="10405206at2759"/>
<reference evidence="3" key="1">
    <citation type="journal article" date="2020" name="BMC Genomics">
        <title>Correction to: Identification and distribution of gene clusters required for synthesis of sphingolipid metabolism inhibitors in diverse species of the filamentous fungus Fusarium.</title>
        <authorList>
            <person name="Kim H.S."/>
            <person name="Lohmar J.M."/>
            <person name="Busman M."/>
            <person name="Brown D.W."/>
            <person name="Naumann T.A."/>
            <person name="Divon H.H."/>
            <person name="Lysoe E."/>
            <person name="Uhlig S."/>
            <person name="Proctor R.H."/>
        </authorList>
    </citation>
    <scope>NUCLEOTIDE SEQUENCE</scope>
    <source>
        <strain evidence="3">NRRL 22465</strain>
    </source>
</reference>
<name>A0A8H4XH30_9HYPO</name>
<comment type="caution">
    <text evidence="3">The sequence shown here is derived from an EMBL/GenBank/DDBJ whole genome shotgun (WGS) entry which is preliminary data.</text>
</comment>
<gene>
    <name evidence="3" type="ORF">FZEAL_8848</name>
</gene>